<dbReference type="Gene3D" id="3.60.15.10">
    <property type="entry name" value="Ribonuclease Z/Hydroxyacylglutathione hydrolase-like"/>
    <property type="match status" value="1"/>
</dbReference>
<reference evidence="2 3" key="1">
    <citation type="submission" date="2023-10" db="EMBL/GenBank/DDBJ databases">
        <title>Virgibacillus soli CC-YMP-6 genome.</title>
        <authorList>
            <person name="Miliotis G."/>
            <person name="Sengupta P."/>
            <person name="Hameed A."/>
            <person name="Chuvochina M."/>
            <person name="Mcdonagh F."/>
            <person name="Simpson A.C."/>
            <person name="Singh N.K."/>
            <person name="Rekha P.D."/>
            <person name="Raman K."/>
            <person name="Hugenholtz P."/>
            <person name="Venkateswaran K."/>
        </authorList>
    </citation>
    <scope>NUCLEOTIDE SEQUENCE [LARGE SCALE GENOMIC DNA]</scope>
    <source>
        <strain evidence="2 3">CC-YMP-6</strain>
    </source>
</reference>
<dbReference type="SUPFAM" id="SSF56281">
    <property type="entry name" value="Metallo-hydrolase/oxidoreductase"/>
    <property type="match status" value="1"/>
</dbReference>
<name>A0ABU5CRD5_9BACI</name>
<dbReference type="RefSeq" id="WP_320379114.1">
    <property type="nucleotide sequence ID" value="NZ_JAWDIQ010000001.1"/>
</dbReference>
<proteinExistence type="predicted"/>
<dbReference type="InterPro" id="IPR001279">
    <property type="entry name" value="Metallo-B-lactamas"/>
</dbReference>
<dbReference type="Pfam" id="PF00753">
    <property type="entry name" value="Lactamase_B"/>
    <property type="match status" value="1"/>
</dbReference>
<dbReference type="PANTHER" id="PTHR42951">
    <property type="entry name" value="METALLO-BETA-LACTAMASE DOMAIN-CONTAINING"/>
    <property type="match status" value="1"/>
</dbReference>
<dbReference type="Proteomes" id="UP001275315">
    <property type="component" value="Unassembled WGS sequence"/>
</dbReference>
<evidence type="ECO:0000313" key="3">
    <source>
        <dbReference type="Proteomes" id="UP001275315"/>
    </source>
</evidence>
<comment type="caution">
    <text evidence="2">The sequence shown here is derived from an EMBL/GenBank/DDBJ whole genome shotgun (WGS) entry which is preliminary data.</text>
</comment>
<sequence>MQVINQSVFQITLPTPFSVGDTHVYLIKGDILSLVDAGVKTKEAWEALKVQLAEIGYTPQDIEQIILTHHHPDHTGLVEQFPRVEHIVAQEDVNIWLTKDEAYFQHYEQFFGSCFIKWGVPKSYHYYLDRLREPLALSGEGN</sequence>
<dbReference type="InterPro" id="IPR036866">
    <property type="entry name" value="RibonucZ/Hydroxyglut_hydro"/>
</dbReference>
<evidence type="ECO:0000313" key="2">
    <source>
        <dbReference type="EMBL" id="MDY0408374.1"/>
    </source>
</evidence>
<dbReference type="EMBL" id="JAWDIQ010000001">
    <property type="protein sequence ID" value="MDY0408374.1"/>
    <property type="molecule type" value="Genomic_DNA"/>
</dbReference>
<protein>
    <submittedName>
        <fullName evidence="2">MBL fold metallo-hydrolase</fullName>
    </submittedName>
</protein>
<dbReference type="InterPro" id="IPR050855">
    <property type="entry name" value="NDM-1-like"/>
</dbReference>
<gene>
    <name evidence="2" type="ORF">RWD45_07120</name>
</gene>
<feature type="domain" description="Metallo-beta-lactamase" evidence="1">
    <location>
        <begin position="20"/>
        <end position="110"/>
    </location>
</feature>
<organism evidence="2 3">
    <name type="scientific">Paracerasibacillus soli</name>
    <dbReference type="NCBI Taxonomy" id="480284"/>
    <lineage>
        <taxon>Bacteria</taxon>
        <taxon>Bacillati</taxon>
        <taxon>Bacillota</taxon>
        <taxon>Bacilli</taxon>
        <taxon>Bacillales</taxon>
        <taxon>Bacillaceae</taxon>
        <taxon>Paracerasibacillus</taxon>
    </lineage>
</organism>
<keyword evidence="3" id="KW-1185">Reference proteome</keyword>
<accession>A0ABU5CRD5</accession>
<evidence type="ECO:0000259" key="1">
    <source>
        <dbReference type="Pfam" id="PF00753"/>
    </source>
</evidence>